<reference evidence="2" key="1">
    <citation type="submission" date="2015-11" db="EMBL/GenBank/DDBJ databases">
        <title>De novo transcriptome assembly of four potential Pierce s Disease insect vectors from Arizona vineyards.</title>
        <authorList>
            <person name="Tassone E.E."/>
        </authorList>
    </citation>
    <scope>NUCLEOTIDE SEQUENCE</scope>
</reference>
<dbReference type="Pfam" id="PF08445">
    <property type="entry name" value="FR47"/>
    <property type="match status" value="1"/>
</dbReference>
<evidence type="ECO:0000259" key="1">
    <source>
        <dbReference type="PROSITE" id="PS51186"/>
    </source>
</evidence>
<dbReference type="EMBL" id="GECU01019181">
    <property type="protein sequence ID" value="JAS88525.1"/>
    <property type="molecule type" value="Transcribed_RNA"/>
</dbReference>
<feature type="domain" description="N-acetyltransferase" evidence="1">
    <location>
        <begin position="152"/>
        <end position="290"/>
    </location>
</feature>
<dbReference type="InterPro" id="IPR013653">
    <property type="entry name" value="GCN5-like_dom"/>
</dbReference>
<dbReference type="PROSITE" id="PS51186">
    <property type="entry name" value="GNAT"/>
    <property type="match status" value="1"/>
</dbReference>
<dbReference type="SUPFAM" id="SSF55729">
    <property type="entry name" value="Acyl-CoA N-acyltransferases (Nat)"/>
    <property type="match status" value="1"/>
</dbReference>
<gene>
    <name evidence="2" type="ORF">g.10812</name>
</gene>
<dbReference type="PANTHER" id="PTHR20958">
    <property type="entry name" value="GLYCINE N-ACYLTRANSFERASE-LIKE PROTEIN"/>
    <property type="match status" value="1"/>
</dbReference>
<dbReference type="PANTHER" id="PTHR20958:SF6">
    <property type="entry name" value="GLYCINE N-ACYLTRANSFERASE-LIKE PROTEIN"/>
    <property type="match status" value="1"/>
</dbReference>
<name>A0A1B6INM9_9HEMI</name>
<accession>A0A1B6INM9</accession>
<dbReference type="GO" id="GO:0016747">
    <property type="term" value="F:acyltransferase activity, transferring groups other than amino-acyl groups"/>
    <property type="evidence" value="ECO:0007669"/>
    <property type="project" value="InterPro"/>
</dbReference>
<sequence length="290" mass="33002">MGNGDVLVEVEEKKVPEVLEVLKADGNWPFSFLMHQLIKLMQEFKKSTYCNFKQRLFLVGKTIDEGTIIVLTSFKGNSTSTTYVHIYSCGDDTQDIAAALQNPAVPWDKDQVIFDVVYGSVRPFVLETLKGRGVKYTEATNSLYWINPEEQHKLDERNPPSDVTILFLNEGHAKEINEKWSLKFLDSENMIKDCILTSFGMGVVRKSDRKLLSHGLCNHAGAIFILHTDPPERRKGYASLLITSIIRETIKRQRTPIAIIDNKNSSSESLFKKFNFVPFIPTKYYAVTKT</sequence>
<evidence type="ECO:0000313" key="2">
    <source>
        <dbReference type="EMBL" id="JAS88525.1"/>
    </source>
</evidence>
<dbReference type="Gene3D" id="3.40.630.30">
    <property type="match status" value="2"/>
</dbReference>
<dbReference type="InterPro" id="IPR000182">
    <property type="entry name" value="GNAT_dom"/>
</dbReference>
<proteinExistence type="predicted"/>
<protein>
    <recommendedName>
        <fullName evidence="1">N-acetyltransferase domain-containing protein</fullName>
    </recommendedName>
</protein>
<dbReference type="InterPro" id="IPR016181">
    <property type="entry name" value="Acyl_CoA_acyltransferase"/>
</dbReference>
<dbReference type="AlphaFoldDB" id="A0A1B6INM9"/>
<dbReference type="InterPro" id="IPR053225">
    <property type="entry name" value="Acyl-CoA_N-acyltransferase"/>
</dbReference>
<organism evidence="2">
    <name type="scientific">Homalodisca liturata</name>
    <dbReference type="NCBI Taxonomy" id="320908"/>
    <lineage>
        <taxon>Eukaryota</taxon>
        <taxon>Metazoa</taxon>
        <taxon>Ecdysozoa</taxon>
        <taxon>Arthropoda</taxon>
        <taxon>Hexapoda</taxon>
        <taxon>Insecta</taxon>
        <taxon>Pterygota</taxon>
        <taxon>Neoptera</taxon>
        <taxon>Paraneoptera</taxon>
        <taxon>Hemiptera</taxon>
        <taxon>Auchenorrhyncha</taxon>
        <taxon>Membracoidea</taxon>
        <taxon>Cicadellidae</taxon>
        <taxon>Cicadellinae</taxon>
        <taxon>Proconiini</taxon>
        <taxon>Homalodisca</taxon>
    </lineage>
</organism>